<feature type="signal peptide" evidence="1">
    <location>
        <begin position="1"/>
        <end position="20"/>
    </location>
</feature>
<proteinExistence type="predicted"/>
<dbReference type="EMBL" id="JALJYF010000001">
    <property type="protein sequence ID" value="MCP1727207.1"/>
    <property type="molecule type" value="Genomic_DNA"/>
</dbReference>
<dbReference type="Gene3D" id="2.130.10.10">
    <property type="entry name" value="YVTN repeat-like/Quinoprotein amine dehydrogenase"/>
    <property type="match status" value="1"/>
</dbReference>
<organism evidence="2 3">
    <name type="scientific">Natronospira proteinivora</name>
    <dbReference type="NCBI Taxonomy" id="1807133"/>
    <lineage>
        <taxon>Bacteria</taxon>
        <taxon>Pseudomonadati</taxon>
        <taxon>Pseudomonadota</taxon>
        <taxon>Gammaproteobacteria</taxon>
        <taxon>Natronospirales</taxon>
        <taxon>Natronospiraceae</taxon>
        <taxon>Natronospira</taxon>
    </lineage>
</organism>
<feature type="chain" id="PRO_5046037813" evidence="1">
    <location>
        <begin position="21"/>
        <end position="391"/>
    </location>
</feature>
<dbReference type="InterPro" id="IPR011044">
    <property type="entry name" value="Quino_amine_DH_bsu"/>
</dbReference>
<evidence type="ECO:0000313" key="3">
    <source>
        <dbReference type="Proteomes" id="UP001523550"/>
    </source>
</evidence>
<dbReference type="InterPro" id="IPR015943">
    <property type="entry name" value="WD40/YVTN_repeat-like_dom_sf"/>
</dbReference>
<keyword evidence="1" id="KW-0732">Signal</keyword>
<sequence>MTFMRLFLFAIFTASLNAQAHEPVEMDTERFSADTRLFISDNANHQIIVMDLPAGEEVTRISVPPQVMSMGVTESGQYLLATRGRDTDRQYLTVVDTGLNDSGDWTFPVVSKTLLLGESISSVRTSGVQTLRGQHLLAAEAQGRLIHFDESVLAAERVFEYSSTDVHPDHLHIVELEDEALLVGMTRHGEVRHKDADGNVLARHDCPGAHGSYRHGERSFFGCRNSILVFSGHEKLERVSVPDEQARAASFYPGGGRLWGGSESFNGLVWIDPDSLEIGVYEAADRVERHNTSPDGELLAMLLGNGELHLHDAATGEHRYHLELAEEVPAMTRSTAGASAPGVEFSGDKLLVSLPASGDVYVIDVAGEPEILHHWQLDGRPTRIVPISNAQ</sequence>
<evidence type="ECO:0000313" key="2">
    <source>
        <dbReference type="EMBL" id="MCP1727207.1"/>
    </source>
</evidence>
<dbReference type="Proteomes" id="UP001523550">
    <property type="component" value="Unassembled WGS sequence"/>
</dbReference>
<gene>
    <name evidence="2" type="ORF">J2T60_001172</name>
</gene>
<comment type="caution">
    <text evidence="2">The sequence shown here is derived from an EMBL/GenBank/DDBJ whole genome shotgun (WGS) entry which is preliminary data.</text>
</comment>
<protein>
    <submittedName>
        <fullName evidence="2">Uncharacterized protein</fullName>
    </submittedName>
</protein>
<evidence type="ECO:0000256" key="1">
    <source>
        <dbReference type="SAM" id="SignalP"/>
    </source>
</evidence>
<reference evidence="2 3" key="1">
    <citation type="submission" date="2022-03" db="EMBL/GenBank/DDBJ databases">
        <title>Genomic Encyclopedia of Type Strains, Phase III (KMG-III): the genomes of soil and plant-associated and newly described type strains.</title>
        <authorList>
            <person name="Whitman W."/>
        </authorList>
    </citation>
    <scope>NUCLEOTIDE SEQUENCE [LARGE SCALE GENOMIC DNA]</scope>
    <source>
        <strain evidence="2 3">BSker1</strain>
    </source>
</reference>
<keyword evidence="3" id="KW-1185">Reference proteome</keyword>
<name>A0ABT1GBC1_9GAMM</name>
<dbReference type="RefSeq" id="WP_253446742.1">
    <property type="nucleotide sequence ID" value="NZ_JALJYF010000001.1"/>
</dbReference>
<accession>A0ABT1GBC1</accession>
<dbReference type="SUPFAM" id="SSF50969">
    <property type="entry name" value="YVTN repeat-like/Quinoprotein amine dehydrogenase"/>
    <property type="match status" value="1"/>
</dbReference>